<keyword evidence="2" id="KW-1185">Reference proteome</keyword>
<gene>
    <name evidence="1" type="ORF">GCK32_020506</name>
</gene>
<dbReference type="EMBL" id="WIXE01014883">
    <property type="protein sequence ID" value="KAK5973945.1"/>
    <property type="molecule type" value="Genomic_DNA"/>
</dbReference>
<evidence type="ECO:0000313" key="1">
    <source>
        <dbReference type="EMBL" id="KAK5973945.1"/>
    </source>
</evidence>
<name>A0AAN8FPQ5_TRICO</name>
<evidence type="ECO:0000313" key="2">
    <source>
        <dbReference type="Proteomes" id="UP001331761"/>
    </source>
</evidence>
<protein>
    <submittedName>
        <fullName evidence="1">Uncharacterized protein</fullName>
    </submittedName>
</protein>
<proteinExistence type="predicted"/>
<dbReference type="Proteomes" id="UP001331761">
    <property type="component" value="Unassembled WGS sequence"/>
</dbReference>
<organism evidence="1 2">
    <name type="scientific">Trichostrongylus colubriformis</name>
    <name type="common">Black scour worm</name>
    <dbReference type="NCBI Taxonomy" id="6319"/>
    <lineage>
        <taxon>Eukaryota</taxon>
        <taxon>Metazoa</taxon>
        <taxon>Ecdysozoa</taxon>
        <taxon>Nematoda</taxon>
        <taxon>Chromadorea</taxon>
        <taxon>Rhabditida</taxon>
        <taxon>Rhabditina</taxon>
        <taxon>Rhabditomorpha</taxon>
        <taxon>Strongyloidea</taxon>
        <taxon>Trichostrongylidae</taxon>
        <taxon>Trichostrongylus</taxon>
    </lineage>
</organism>
<comment type="caution">
    <text evidence="1">The sequence shown here is derived from an EMBL/GenBank/DDBJ whole genome shotgun (WGS) entry which is preliminary data.</text>
</comment>
<accession>A0AAN8FPQ5</accession>
<dbReference type="AlphaFoldDB" id="A0AAN8FPQ5"/>
<reference evidence="1 2" key="1">
    <citation type="submission" date="2019-10" db="EMBL/GenBank/DDBJ databases">
        <title>Assembly and Annotation for the nematode Trichostrongylus colubriformis.</title>
        <authorList>
            <person name="Martin J."/>
        </authorList>
    </citation>
    <scope>NUCLEOTIDE SEQUENCE [LARGE SCALE GENOMIC DNA]</scope>
    <source>
        <strain evidence="1">G859</strain>
        <tissue evidence="1">Whole worm</tissue>
    </source>
</reference>
<sequence>MKLIATHTFKVEIGTTKTIGGRIYRCAQISGGARIQLTDEPTEHASCGDHKYGEEFMFEKYFKVKCAAYGTYELLSCVVDGEHHRVGTTFKLQNHDFKCVVTEAEGFRIAPADE</sequence>